<organism evidence="3 4">
    <name type="scientific">Paenibacillus artemisiicola</name>
    <dbReference type="NCBI Taxonomy" id="1172618"/>
    <lineage>
        <taxon>Bacteria</taxon>
        <taxon>Bacillati</taxon>
        <taxon>Bacillota</taxon>
        <taxon>Bacilli</taxon>
        <taxon>Bacillales</taxon>
        <taxon>Paenibacillaceae</taxon>
        <taxon>Paenibacillus</taxon>
    </lineage>
</organism>
<dbReference type="Pfam" id="PF00797">
    <property type="entry name" value="Acetyltransf_2"/>
    <property type="match status" value="1"/>
</dbReference>
<dbReference type="InterPro" id="IPR001447">
    <property type="entry name" value="Arylamine_N-AcTrfase"/>
</dbReference>
<comment type="similarity">
    <text evidence="1 2">Belongs to the arylamine N-acetyltransferase family.</text>
</comment>
<dbReference type="InterPro" id="IPR053710">
    <property type="entry name" value="Arylamine_NAT_domain_sf"/>
</dbReference>
<reference evidence="3 4" key="1">
    <citation type="submission" date="2021-03" db="EMBL/GenBank/DDBJ databases">
        <title>Paenibacillus artemisicola MWE-103 whole genome sequence.</title>
        <authorList>
            <person name="Ham Y.J."/>
        </authorList>
    </citation>
    <scope>NUCLEOTIDE SEQUENCE [LARGE SCALE GENOMIC DNA]</scope>
    <source>
        <strain evidence="3 4">MWE-103</strain>
    </source>
</reference>
<dbReference type="PANTHER" id="PTHR11786:SF0">
    <property type="entry name" value="ARYLAMINE N-ACETYLTRANSFERASE 4-RELATED"/>
    <property type="match status" value="1"/>
</dbReference>
<keyword evidence="4" id="KW-1185">Reference proteome</keyword>
<dbReference type="Proteomes" id="UP000670947">
    <property type="component" value="Unassembled WGS sequence"/>
</dbReference>
<evidence type="ECO:0000313" key="3">
    <source>
        <dbReference type="EMBL" id="MBO7743032.1"/>
    </source>
</evidence>
<evidence type="ECO:0000313" key="4">
    <source>
        <dbReference type="Proteomes" id="UP000670947"/>
    </source>
</evidence>
<gene>
    <name evidence="3" type="ORF">I8J29_02405</name>
</gene>
<comment type="caution">
    <text evidence="3">The sequence shown here is derived from an EMBL/GenBank/DDBJ whole genome shotgun (WGS) entry which is preliminary data.</text>
</comment>
<dbReference type="PRINTS" id="PR01543">
    <property type="entry name" value="ANATRNSFRASE"/>
</dbReference>
<sequence>MDELDRLYRERIGMAADEPLEFAGLSRLLEKTAAAFPFENMRVLDGRACPITKPYLTNKLLLEKEGGLCYELNSLLYLFLAENGFRVVLASGVNYDREAQRYLTLGRSHIVVLLVYEERRYLLDAGFGANLPLTPVPLNGDAVDSPNGTFRIRPEDGIPGDCRLEVKIKHKDTEWQIGYAFDSGTPIAGLTVSEDIRRLVAEHPESKFNKRPLATKLTETGNITLTDDSFTEWRDGIVTKESIDGPRYRELLRTRFGLRP</sequence>
<accession>A0ABS3W402</accession>
<dbReference type="Gene3D" id="3.30.2140.20">
    <property type="match status" value="1"/>
</dbReference>
<dbReference type="InterPro" id="IPR038765">
    <property type="entry name" value="Papain-like_cys_pep_sf"/>
</dbReference>
<name>A0ABS3W402_9BACL</name>
<dbReference type="EMBL" id="JAGGDJ010000001">
    <property type="protein sequence ID" value="MBO7743032.1"/>
    <property type="molecule type" value="Genomic_DNA"/>
</dbReference>
<protein>
    <submittedName>
        <fullName evidence="3">Arylamine N-acetyltransferase</fullName>
    </submittedName>
</protein>
<evidence type="ECO:0000256" key="1">
    <source>
        <dbReference type="ARBA" id="ARBA00006547"/>
    </source>
</evidence>
<proteinExistence type="inferred from homology"/>
<dbReference type="SUPFAM" id="SSF54001">
    <property type="entry name" value="Cysteine proteinases"/>
    <property type="match status" value="1"/>
</dbReference>
<evidence type="ECO:0000256" key="2">
    <source>
        <dbReference type="RuleBase" id="RU003452"/>
    </source>
</evidence>
<dbReference type="RefSeq" id="WP_208845978.1">
    <property type="nucleotide sequence ID" value="NZ_JAGGDJ010000001.1"/>
</dbReference>
<dbReference type="PANTHER" id="PTHR11786">
    <property type="entry name" value="N-HYDROXYARYLAMINE O-ACETYLTRANSFERASE"/>
    <property type="match status" value="1"/>
</dbReference>